<evidence type="ECO:0000256" key="2">
    <source>
        <dbReference type="ARBA" id="ARBA00022908"/>
    </source>
</evidence>
<dbReference type="RefSeq" id="WP_212660129.1">
    <property type="nucleotide sequence ID" value="NZ_JAGXTP010000004.1"/>
</dbReference>
<dbReference type="InterPro" id="IPR038488">
    <property type="entry name" value="Integrase_DNA-bd_sf"/>
</dbReference>
<dbReference type="InterPro" id="IPR013762">
    <property type="entry name" value="Integrase-like_cat_sf"/>
</dbReference>
<evidence type="ECO:0000256" key="3">
    <source>
        <dbReference type="ARBA" id="ARBA00023125"/>
    </source>
</evidence>
<dbReference type="SUPFAM" id="SSF56349">
    <property type="entry name" value="DNA breaking-rejoining enzymes"/>
    <property type="match status" value="1"/>
</dbReference>
<dbReference type="Gene3D" id="3.30.160.390">
    <property type="entry name" value="Integrase, DNA-binding domain"/>
    <property type="match status" value="1"/>
</dbReference>
<dbReference type="InterPro" id="IPR050808">
    <property type="entry name" value="Phage_Integrase"/>
</dbReference>
<evidence type="ECO:0000313" key="6">
    <source>
        <dbReference type="EMBL" id="MBS3850487.1"/>
    </source>
</evidence>
<dbReference type="InterPro" id="IPR002104">
    <property type="entry name" value="Integrase_catalytic"/>
</dbReference>
<keyword evidence="3" id="KW-0238">DNA-binding</keyword>
<feature type="domain" description="Tyr recombinase" evidence="5">
    <location>
        <begin position="231"/>
        <end position="410"/>
    </location>
</feature>
<dbReference type="Pfam" id="PF13356">
    <property type="entry name" value="Arm-DNA-bind_3"/>
    <property type="match status" value="1"/>
</dbReference>
<evidence type="ECO:0000256" key="1">
    <source>
        <dbReference type="ARBA" id="ARBA00008857"/>
    </source>
</evidence>
<comment type="caution">
    <text evidence="6">The sequence shown here is derived from an EMBL/GenBank/DDBJ whole genome shotgun (WGS) entry which is preliminary data.</text>
</comment>
<comment type="similarity">
    <text evidence="1">Belongs to the 'phage' integrase family.</text>
</comment>
<dbReference type="Proteomes" id="UP000678281">
    <property type="component" value="Unassembled WGS sequence"/>
</dbReference>
<gene>
    <name evidence="6" type="ORF">KD146_17445</name>
</gene>
<keyword evidence="7" id="KW-1185">Reference proteome</keyword>
<name>A0A942EAT3_9HYPH</name>
<accession>A0A942EAT3</accession>
<dbReference type="PANTHER" id="PTHR30629:SF2">
    <property type="entry name" value="PROPHAGE INTEGRASE INTS-RELATED"/>
    <property type="match status" value="1"/>
</dbReference>
<dbReference type="Gene3D" id="1.10.150.130">
    <property type="match status" value="1"/>
</dbReference>
<dbReference type="GO" id="GO:0003677">
    <property type="term" value="F:DNA binding"/>
    <property type="evidence" value="ECO:0007669"/>
    <property type="project" value="UniProtKB-KW"/>
</dbReference>
<dbReference type="InterPro" id="IPR025166">
    <property type="entry name" value="Integrase_DNA_bind_dom"/>
</dbReference>
<sequence>MPKLTKALVAAIEPPDAGSETTWDSVLRGFGVRASAGGTKTYVLKYRTRDEARVRWLTIARVGTLTLDEARQEASNALGQVAKGNDPAAEKQASRKAETMAQLVEFYALQGLIVQRGKRGGQPMKPATAKNTIARLRIHVVPLLGSLKAKSVTPSDVERFFRDVKLGKTARTVEVIGTKGQTYRKVIASGGAGAARKVVRDLSAVFTFAVRQGIVSANPVLIAKVPKADEQNTRFLSAEELQRLGAALDELEADGVNLKALNIVRLLALTGARKEEIASLRWSEVDLGAGFFRLQDTKTGRSNRPIGSEAMALLAKLKKTASSNSPWVFPAEKGDASYSGLKRYWPRITAKANLQGVTPHTLRHSLGSIAASSGEALLIVGAMLGHSNARSTSIYAHIAESPAQLAANRASAAVVEAMSGKQPKVYTSRASLAADHV</sequence>
<dbReference type="Pfam" id="PF00589">
    <property type="entry name" value="Phage_integrase"/>
    <property type="match status" value="1"/>
</dbReference>
<dbReference type="EMBL" id="JAGXTP010000004">
    <property type="protein sequence ID" value="MBS3850487.1"/>
    <property type="molecule type" value="Genomic_DNA"/>
</dbReference>
<dbReference type="CDD" id="cd00796">
    <property type="entry name" value="INT_Rci_Hp1_C"/>
    <property type="match status" value="1"/>
</dbReference>
<dbReference type="InterPro" id="IPR010998">
    <property type="entry name" value="Integrase_recombinase_N"/>
</dbReference>
<evidence type="ECO:0000313" key="7">
    <source>
        <dbReference type="Proteomes" id="UP000678281"/>
    </source>
</evidence>
<proteinExistence type="inferred from homology"/>
<dbReference type="GO" id="GO:0015074">
    <property type="term" value="P:DNA integration"/>
    <property type="evidence" value="ECO:0007669"/>
    <property type="project" value="UniProtKB-KW"/>
</dbReference>
<dbReference type="PROSITE" id="PS51898">
    <property type="entry name" value="TYR_RECOMBINASE"/>
    <property type="match status" value="1"/>
</dbReference>
<keyword evidence="2" id="KW-0229">DNA integration</keyword>
<dbReference type="PANTHER" id="PTHR30629">
    <property type="entry name" value="PROPHAGE INTEGRASE"/>
    <property type="match status" value="1"/>
</dbReference>
<protein>
    <submittedName>
        <fullName evidence="6">Site-specific integrase</fullName>
    </submittedName>
</protein>
<evidence type="ECO:0000259" key="5">
    <source>
        <dbReference type="PROSITE" id="PS51898"/>
    </source>
</evidence>
<dbReference type="AlphaFoldDB" id="A0A942EAT3"/>
<keyword evidence="4" id="KW-0233">DNA recombination</keyword>
<reference evidence="6" key="1">
    <citation type="submission" date="2021-04" db="EMBL/GenBank/DDBJ databases">
        <title>Devosia litorisediminis sp. nov., isolated from a sand dune.</title>
        <authorList>
            <person name="Park S."/>
            <person name="Yoon J.-H."/>
        </authorList>
    </citation>
    <scope>NUCLEOTIDE SEQUENCE</scope>
    <source>
        <strain evidence="6">BSSL-BM10</strain>
    </source>
</reference>
<dbReference type="InterPro" id="IPR011010">
    <property type="entry name" value="DNA_brk_join_enz"/>
</dbReference>
<dbReference type="GO" id="GO:0006310">
    <property type="term" value="P:DNA recombination"/>
    <property type="evidence" value="ECO:0007669"/>
    <property type="project" value="UniProtKB-KW"/>
</dbReference>
<dbReference type="Gene3D" id="1.10.443.10">
    <property type="entry name" value="Intergrase catalytic core"/>
    <property type="match status" value="1"/>
</dbReference>
<organism evidence="6 7">
    <name type="scientific">Devosia litorisediminis</name>
    <dbReference type="NCBI Taxonomy" id="2829817"/>
    <lineage>
        <taxon>Bacteria</taxon>
        <taxon>Pseudomonadati</taxon>
        <taxon>Pseudomonadota</taxon>
        <taxon>Alphaproteobacteria</taxon>
        <taxon>Hyphomicrobiales</taxon>
        <taxon>Devosiaceae</taxon>
        <taxon>Devosia</taxon>
    </lineage>
</organism>
<evidence type="ECO:0000256" key="4">
    <source>
        <dbReference type="ARBA" id="ARBA00023172"/>
    </source>
</evidence>